<accession>A0A853DMX7</accession>
<proteinExistence type="predicted"/>
<dbReference type="Proteomes" id="UP000521075">
    <property type="component" value="Unassembled WGS sequence"/>
</dbReference>
<dbReference type="GO" id="GO:0008194">
    <property type="term" value="F:UDP-glycosyltransferase activity"/>
    <property type="evidence" value="ECO:0007669"/>
    <property type="project" value="InterPro"/>
</dbReference>
<protein>
    <submittedName>
        <fullName evidence="2">UDP:flavonoid glycosyltransferase YjiC (YdhE family)</fullName>
    </submittedName>
</protein>
<dbReference type="EMBL" id="JACCHJ010000001">
    <property type="protein sequence ID" value="NYK10522.1"/>
    <property type="molecule type" value="Genomic_DNA"/>
</dbReference>
<dbReference type="AlphaFoldDB" id="A0A853DMX7"/>
<sequence length="426" mass="45548">MAEVMLAVMPFAGHVAPMRAVVRAFVAAGHRVRVYTGSAHADGFRADGAEPVLWERAPDFDENDLPATFPRLRGRKGPRQMIVNVEDLFVRTGAAQCADLTASFDAQPWDVLVADGLSLGAHLAAEKTGTPRVTVALVPLATPSPGAPPPGLGLQPARSVLGRLRDRALWAALSAVSRPIQRAFHEQRALAGLPPSALTFQEALYSRELVCASGVEQLEYPRPQWPGRIIWVGELADHTGSGIPEPTWWSESLADPRPVVHVTQGTQNVDPADLIRPTFAALGHQRVQLAVATGVRGNSELPFPAPQNARVADLLPYDRLLPRIDVMVTNGGWGGVLAALHHGVPLVVAGGDLDKPEVAARVAWAGAGANLRTGTPSPRAILRAWRRVSGGSAYRTVAERIGEALRRHDGPREVVEHTEALLASLP</sequence>
<dbReference type="GO" id="GO:0017000">
    <property type="term" value="P:antibiotic biosynthetic process"/>
    <property type="evidence" value="ECO:0007669"/>
    <property type="project" value="UniProtKB-ARBA"/>
</dbReference>
<comment type="caution">
    <text evidence="2">The sequence shown here is derived from an EMBL/GenBank/DDBJ whole genome shotgun (WGS) entry which is preliminary data.</text>
</comment>
<dbReference type="InterPro" id="IPR010610">
    <property type="entry name" value="EryCIII-like_C"/>
</dbReference>
<dbReference type="CDD" id="cd03784">
    <property type="entry name" value="GT1_Gtf-like"/>
    <property type="match status" value="1"/>
</dbReference>
<dbReference type="Pfam" id="PF06722">
    <property type="entry name" value="EryCIII-like_C"/>
    <property type="match status" value="1"/>
</dbReference>
<organism evidence="2 3">
    <name type="scientific">Leifsonia naganoensis</name>
    <dbReference type="NCBI Taxonomy" id="150025"/>
    <lineage>
        <taxon>Bacteria</taxon>
        <taxon>Bacillati</taxon>
        <taxon>Actinomycetota</taxon>
        <taxon>Actinomycetes</taxon>
        <taxon>Micrococcales</taxon>
        <taxon>Microbacteriaceae</taxon>
        <taxon>Leifsonia</taxon>
    </lineage>
</organism>
<dbReference type="PANTHER" id="PTHR48050:SF13">
    <property type="entry name" value="STEROL 3-BETA-GLUCOSYLTRANSFERASE UGT80A2"/>
    <property type="match status" value="1"/>
</dbReference>
<feature type="domain" description="Erythromycin biosynthesis protein CIII-like C-terminal" evidence="1">
    <location>
        <begin position="305"/>
        <end position="421"/>
    </location>
</feature>
<name>A0A853DMX7_9MICO</name>
<keyword evidence="3" id="KW-1185">Reference proteome</keyword>
<evidence type="ECO:0000313" key="2">
    <source>
        <dbReference type="EMBL" id="NYK10522.1"/>
    </source>
</evidence>
<dbReference type="SUPFAM" id="SSF53756">
    <property type="entry name" value="UDP-Glycosyltransferase/glycogen phosphorylase"/>
    <property type="match status" value="1"/>
</dbReference>
<dbReference type="RefSeq" id="WP_179701245.1">
    <property type="nucleotide sequence ID" value="NZ_BAAAHA010000006.1"/>
</dbReference>
<gene>
    <name evidence="2" type="ORF">HNR14_002403</name>
</gene>
<dbReference type="PANTHER" id="PTHR48050">
    <property type="entry name" value="STEROL 3-BETA-GLUCOSYLTRANSFERASE"/>
    <property type="match status" value="1"/>
</dbReference>
<evidence type="ECO:0000313" key="3">
    <source>
        <dbReference type="Proteomes" id="UP000521075"/>
    </source>
</evidence>
<dbReference type="InterPro" id="IPR050426">
    <property type="entry name" value="Glycosyltransferase_28"/>
</dbReference>
<keyword evidence="2" id="KW-0808">Transferase</keyword>
<dbReference type="InterPro" id="IPR002213">
    <property type="entry name" value="UDP_glucos_trans"/>
</dbReference>
<dbReference type="GO" id="GO:0016758">
    <property type="term" value="F:hexosyltransferase activity"/>
    <property type="evidence" value="ECO:0007669"/>
    <property type="project" value="UniProtKB-ARBA"/>
</dbReference>
<evidence type="ECO:0000259" key="1">
    <source>
        <dbReference type="Pfam" id="PF06722"/>
    </source>
</evidence>
<dbReference type="Gene3D" id="3.40.50.2000">
    <property type="entry name" value="Glycogen Phosphorylase B"/>
    <property type="match status" value="2"/>
</dbReference>
<reference evidence="2 3" key="1">
    <citation type="submission" date="2020-07" db="EMBL/GenBank/DDBJ databases">
        <title>Sequencing the genomes of 1000 actinobacteria strains.</title>
        <authorList>
            <person name="Klenk H.-P."/>
        </authorList>
    </citation>
    <scope>NUCLEOTIDE SEQUENCE [LARGE SCALE GENOMIC DNA]</scope>
    <source>
        <strain evidence="2 3">DSM 15166</strain>
    </source>
</reference>